<organism evidence="1 2">
    <name type="scientific">Cetraspora pellucida</name>
    <dbReference type="NCBI Taxonomy" id="1433469"/>
    <lineage>
        <taxon>Eukaryota</taxon>
        <taxon>Fungi</taxon>
        <taxon>Fungi incertae sedis</taxon>
        <taxon>Mucoromycota</taxon>
        <taxon>Glomeromycotina</taxon>
        <taxon>Glomeromycetes</taxon>
        <taxon>Diversisporales</taxon>
        <taxon>Gigasporaceae</taxon>
        <taxon>Cetraspora</taxon>
    </lineage>
</organism>
<evidence type="ECO:0000313" key="1">
    <source>
        <dbReference type="EMBL" id="CAG8464934.1"/>
    </source>
</evidence>
<protein>
    <submittedName>
        <fullName evidence="1">8656_t:CDS:1</fullName>
    </submittedName>
</protein>
<accession>A0ACA9KC66</accession>
<evidence type="ECO:0000313" key="2">
    <source>
        <dbReference type="Proteomes" id="UP000789366"/>
    </source>
</evidence>
<comment type="caution">
    <text evidence="1">The sequence shown here is derived from an EMBL/GenBank/DDBJ whole genome shotgun (WGS) entry which is preliminary data.</text>
</comment>
<dbReference type="Proteomes" id="UP000789366">
    <property type="component" value="Unassembled WGS sequence"/>
</dbReference>
<proteinExistence type="predicted"/>
<name>A0ACA9KC66_9GLOM</name>
<keyword evidence="2" id="KW-1185">Reference proteome</keyword>
<sequence>MEIKKNNNGDNLISDSFKLNLQTKIIAKFYENILLPKTFIQKNLTNTNQGS</sequence>
<gene>
    <name evidence="1" type="ORF">SPELUC_LOCUS1427</name>
</gene>
<reference evidence="1" key="1">
    <citation type="submission" date="2021-06" db="EMBL/GenBank/DDBJ databases">
        <authorList>
            <person name="Kallberg Y."/>
            <person name="Tangrot J."/>
            <person name="Rosling A."/>
        </authorList>
    </citation>
    <scope>NUCLEOTIDE SEQUENCE</scope>
    <source>
        <strain evidence="1">28 12/20/2015</strain>
    </source>
</reference>
<dbReference type="EMBL" id="CAJVPW010000761">
    <property type="protein sequence ID" value="CAG8464934.1"/>
    <property type="molecule type" value="Genomic_DNA"/>
</dbReference>